<evidence type="ECO:0000313" key="3">
    <source>
        <dbReference type="EMBL" id="MBB6165909.1"/>
    </source>
</evidence>
<sequence length="256" mass="27862">MTPSILHRKQTRFHLSLVLMATMVASGAFYLNPSIDMAVSRYFFDGEQFPLRHNGLLQALRQANFWAGTIVIGASMALSVSRRLRNALGVSLGRTLVPLITYGVGVGLIVNMFLKDTFGRARPRDTLGLGGDQPLSAAWEMSQACASNCSFTSGEAAGAMAMMSLLYLIPAGGKLTRRVVQILLGTLAISLSFNRILFGGHYLSDVVLSMLIVTIVMLAAELLVARTRWEKFLLRRAASRLGRRENTAGIALSPTR</sequence>
<dbReference type="SMART" id="SM00014">
    <property type="entry name" value="acidPPc"/>
    <property type="match status" value="1"/>
</dbReference>
<keyword evidence="1" id="KW-0472">Membrane</keyword>
<protein>
    <submittedName>
        <fullName evidence="3">Membrane-associated PAP2 superfamily phosphatase</fullName>
    </submittedName>
</protein>
<comment type="caution">
    <text evidence="3">The sequence shown here is derived from an EMBL/GenBank/DDBJ whole genome shotgun (WGS) entry which is preliminary data.</text>
</comment>
<feature type="transmembrane region" description="Helical" evidence="1">
    <location>
        <begin position="12"/>
        <end position="31"/>
    </location>
</feature>
<dbReference type="Gene3D" id="1.20.144.10">
    <property type="entry name" value="Phosphatidic acid phosphatase type 2/haloperoxidase"/>
    <property type="match status" value="1"/>
</dbReference>
<feature type="transmembrane region" description="Helical" evidence="1">
    <location>
        <begin position="182"/>
        <end position="200"/>
    </location>
</feature>
<dbReference type="SUPFAM" id="SSF48317">
    <property type="entry name" value="Acid phosphatase/Vanadium-dependent haloperoxidase"/>
    <property type="match status" value="1"/>
</dbReference>
<keyword evidence="4" id="KW-1185">Reference proteome</keyword>
<dbReference type="CDD" id="cd03396">
    <property type="entry name" value="PAP2_like_6"/>
    <property type="match status" value="1"/>
</dbReference>
<feature type="transmembrane region" description="Helical" evidence="1">
    <location>
        <begin position="206"/>
        <end position="225"/>
    </location>
</feature>
<keyword evidence="1" id="KW-1133">Transmembrane helix</keyword>
<feature type="transmembrane region" description="Helical" evidence="1">
    <location>
        <begin position="151"/>
        <end position="170"/>
    </location>
</feature>
<reference evidence="3 4" key="1">
    <citation type="submission" date="2020-08" db="EMBL/GenBank/DDBJ databases">
        <title>Genomic Encyclopedia of Type Strains, Phase IV (KMG-IV): sequencing the most valuable type-strain genomes for metagenomic binning, comparative biology and taxonomic classification.</title>
        <authorList>
            <person name="Goeker M."/>
        </authorList>
    </citation>
    <scope>NUCLEOTIDE SEQUENCE [LARGE SCALE GENOMIC DNA]</scope>
    <source>
        <strain evidence="3 4">DSM 100734</strain>
    </source>
</reference>
<feature type="domain" description="Phosphatidic acid phosphatase type 2/haloperoxidase" evidence="2">
    <location>
        <begin position="97"/>
        <end position="221"/>
    </location>
</feature>
<dbReference type="Proteomes" id="UP000547879">
    <property type="component" value="Unassembled WGS sequence"/>
</dbReference>
<evidence type="ECO:0000259" key="2">
    <source>
        <dbReference type="SMART" id="SM00014"/>
    </source>
</evidence>
<gene>
    <name evidence="3" type="ORF">HNQ72_005759</name>
</gene>
<name>A0A7X0D2U6_9HYPH</name>
<dbReference type="RefSeq" id="WP_183997576.1">
    <property type="nucleotide sequence ID" value="NZ_BMHW01000014.1"/>
</dbReference>
<accession>A0A7X0D2U6</accession>
<evidence type="ECO:0000256" key="1">
    <source>
        <dbReference type="SAM" id="Phobius"/>
    </source>
</evidence>
<dbReference type="InterPro" id="IPR000326">
    <property type="entry name" value="PAP2/HPO"/>
</dbReference>
<dbReference type="EMBL" id="JACHEG010000012">
    <property type="protein sequence ID" value="MBB6165909.1"/>
    <property type="molecule type" value="Genomic_DNA"/>
</dbReference>
<feature type="transmembrane region" description="Helical" evidence="1">
    <location>
        <begin position="65"/>
        <end position="84"/>
    </location>
</feature>
<dbReference type="AlphaFoldDB" id="A0A7X0D2U6"/>
<dbReference type="InterPro" id="IPR036938">
    <property type="entry name" value="PAP2/HPO_sf"/>
</dbReference>
<keyword evidence="1" id="KW-0812">Transmembrane</keyword>
<dbReference type="Pfam" id="PF01569">
    <property type="entry name" value="PAP2"/>
    <property type="match status" value="1"/>
</dbReference>
<evidence type="ECO:0000313" key="4">
    <source>
        <dbReference type="Proteomes" id="UP000547879"/>
    </source>
</evidence>
<organism evidence="3 4">
    <name type="scientific">Rhizobium wenxiniae</name>
    <dbReference type="NCBI Taxonomy" id="1737357"/>
    <lineage>
        <taxon>Bacteria</taxon>
        <taxon>Pseudomonadati</taxon>
        <taxon>Pseudomonadota</taxon>
        <taxon>Alphaproteobacteria</taxon>
        <taxon>Hyphomicrobiales</taxon>
        <taxon>Rhizobiaceae</taxon>
        <taxon>Rhizobium/Agrobacterium group</taxon>
        <taxon>Rhizobium</taxon>
    </lineage>
</organism>
<proteinExistence type="predicted"/>
<feature type="transmembrane region" description="Helical" evidence="1">
    <location>
        <begin position="96"/>
        <end position="114"/>
    </location>
</feature>